<evidence type="ECO:0000313" key="7">
    <source>
        <dbReference type="Proteomes" id="UP000802392"/>
    </source>
</evidence>
<accession>A0ABX0TJL1</accession>
<dbReference type="EMBL" id="JAAOZD010000003">
    <property type="protein sequence ID" value="NIJ01326.1"/>
    <property type="molecule type" value="Genomic_DNA"/>
</dbReference>
<keyword evidence="1" id="KW-0805">Transcription regulation</keyword>
<dbReference type="PRINTS" id="PR00455">
    <property type="entry name" value="HTHTETR"/>
</dbReference>
<keyword evidence="3" id="KW-0804">Transcription</keyword>
<dbReference type="SUPFAM" id="SSF46689">
    <property type="entry name" value="Homeodomain-like"/>
    <property type="match status" value="1"/>
</dbReference>
<dbReference type="PANTHER" id="PTHR30055:SF234">
    <property type="entry name" value="HTH-TYPE TRANSCRIPTIONAL REGULATOR BETI"/>
    <property type="match status" value="1"/>
</dbReference>
<dbReference type="InterPro" id="IPR023772">
    <property type="entry name" value="DNA-bd_HTH_TetR-type_CS"/>
</dbReference>
<comment type="caution">
    <text evidence="6">The sequence shown here is derived from an EMBL/GenBank/DDBJ whole genome shotgun (WGS) entry which is preliminary data.</text>
</comment>
<feature type="DNA-binding region" description="H-T-H motif" evidence="4">
    <location>
        <begin position="44"/>
        <end position="63"/>
    </location>
</feature>
<name>A0ABX0TJL1_9MICC</name>
<organism evidence="6 7">
    <name type="scientific">Paenarthrobacter ilicis</name>
    <dbReference type="NCBI Taxonomy" id="43665"/>
    <lineage>
        <taxon>Bacteria</taxon>
        <taxon>Bacillati</taxon>
        <taxon>Actinomycetota</taxon>
        <taxon>Actinomycetes</taxon>
        <taxon>Micrococcales</taxon>
        <taxon>Micrococcaceae</taxon>
        <taxon>Paenarthrobacter</taxon>
    </lineage>
</organism>
<dbReference type="Pfam" id="PF00440">
    <property type="entry name" value="TetR_N"/>
    <property type="match status" value="1"/>
</dbReference>
<dbReference type="Gene3D" id="1.10.357.10">
    <property type="entry name" value="Tetracycline Repressor, domain 2"/>
    <property type="match status" value="1"/>
</dbReference>
<keyword evidence="7" id="KW-1185">Reference proteome</keyword>
<keyword evidence="2 4" id="KW-0238">DNA-binding</keyword>
<gene>
    <name evidence="6" type="ORF">FHR86_001647</name>
</gene>
<dbReference type="PANTHER" id="PTHR30055">
    <property type="entry name" value="HTH-TYPE TRANSCRIPTIONAL REGULATOR RUTR"/>
    <property type="match status" value="1"/>
</dbReference>
<evidence type="ECO:0000259" key="5">
    <source>
        <dbReference type="PROSITE" id="PS50977"/>
    </source>
</evidence>
<dbReference type="PROSITE" id="PS50977">
    <property type="entry name" value="HTH_TETR_2"/>
    <property type="match status" value="1"/>
</dbReference>
<evidence type="ECO:0000256" key="1">
    <source>
        <dbReference type="ARBA" id="ARBA00023015"/>
    </source>
</evidence>
<proteinExistence type="predicted"/>
<evidence type="ECO:0000256" key="4">
    <source>
        <dbReference type="PROSITE-ProRule" id="PRU00335"/>
    </source>
</evidence>
<dbReference type="InterPro" id="IPR001647">
    <property type="entry name" value="HTH_TetR"/>
</dbReference>
<evidence type="ECO:0000256" key="2">
    <source>
        <dbReference type="ARBA" id="ARBA00023125"/>
    </source>
</evidence>
<feature type="domain" description="HTH tetR-type" evidence="5">
    <location>
        <begin position="21"/>
        <end position="81"/>
    </location>
</feature>
<evidence type="ECO:0000313" key="6">
    <source>
        <dbReference type="EMBL" id="NIJ01326.1"/>
    </source>
</evidence>
<dbReference type="Proteomes" id="UP000802392">
    <property type="component" value="Unassembled WGS sequence"/>
</dbReference>
<sequence length="221" mass="24247">MVRKTSEVATHPGSWQWTRTAATQRKLLDAAASVFVEHGFTDASISDIVTRAGSSVGSLYHHFGGKTELFLALWDDYQNEHERLVAAAVAKARNAGEVSPLALFNVGSRSYFDYTWKHRGLERVFIEGDTPPGFEVLRRERGREWVRQNSVLLGASDDTLGRLTIAVITDIVTVSGQEVALSATKRDADEVVEAAAVLVARLVRQESPRDVRAQPAKSVGT</sequence>
<evidence type="ECO:0000256" key="3">
    <source>
        <dbReference type="ARBA" id="ARBA00023163"/>
    </source>
</evidence>
<dbReference type="PROSITE" id="PS01081">
    <property type="entry name" value="HTH_TETR_1"/>
    <property type="match status" value="1"/>
</dbReference>
<reference evidence="6 7" key="1">
    <citation type="submission" date="2020-03" db="EMBL/GenBank/DDBJ databases">
        <title>Genomic Encyclopedia of Type Strains, Phase III (KMG-III): the genomes of soil and plant-associated and newly described type strains.</title>
        <authorList>
            <person name="Whitman W."/>
        </authorList>
    </citation>
    <scope>NUCLEOTIDE SEQUENCE [LARGE SCALE GENOMIC DNA]</scope>
    <source>
        <strain evidence="6 7">CECT 4207</strain>
    </source>
</reference>
<protein>
    <submittedName>
        <fullName evidence="6">AcrR family transcriptional regulator</fullName>
    </submittedName>
</protein>
<dbReference type="InterPro" id="IPR009057">
    <property type="entry name" value="Homeodomain-like_sf"/>
</dbReference>
<dbReference type="InterPro" id="IPR050109">
    <property type="entry name" value="HTH-type_TetR-like_transc_reg"/>
</dbReference>
<dbReference type="RefSeq" id="WP_167265091.1">
    <property type="nucleotide sequence ID" value="NZ_BAAAVO010000013.1"/>
</dbReference>